<evidence type="ECO:0000256" key="2">
    <source>
        <dbReference type="ARBA" id="ARBA00007401"/>
    </source>
</evidence>
<feature type="chain" id="PRO_5020455777" description="beta-mannosidase" evidence="7">
    <location>
        <begin position="21"/>
        <end position="987"/>
    </location>
</feature>
<gene>
    <name evidence="11" type="ORF">EQG79_01200</name>
</gene>
<dbReference type="GO" id="GO:0006516">
    <property type="term" value="P:glycoprotein catabolic process"/>
    <property type="evidence" value="ECO:0007669"/>
    <property type="project" value="TreeGrafter"/>
</dbReference>
<evidence type="ECO:0000259" key="8">
    <source>
        <dbReference type="Pfam" id="PF00703"/>
    </source>
</evidence>
<dbReference type="AlphaFoldDB" id="A0A4Q2UME0"/>
<evidence type="ECO:0000256" key="7">
    <source>
        <dbReference type="SAM" id="SignalP"/>
    </source>
</evidence>
<evidence type="ECO:0000313" key="12">
    <source>
        <dbReference type="Proteomes" id="UP000290407"/>
    </source>
</evidence>
<dbReference type="GO" id="GO:0004567">
    <property type="term" value="F:beta-mannosidase activity"/>
    <property type="evidence" value="ECO:0007669"/>
    <property type="project" value="UniProtKB-EC"/>
</dbReference>
<reference evidence="11 12" key="1">
    <citation type="submission" date="2019-01" db="EMBL/GenBank/DDBJ databases">
        <title>Spirosoma flava sp. nov., a propanil-degrading bacterium isolated from herbicide-contaminated soil.</title>
        <authorList>
            <person name="Zhang L."/>
            <person name="Jiang J.-D."/>
        </authorList>
    </citation>
    <scope>NUCLEOTIDE SEQUENCE [LARGE SCALE GENOMIC DNA]</scope>
    <source>
        <strain evidence="11 12">TY50</strain>
    </source>
</reference>
<dbReference type="Gene3D" id="2.60.120.260">
    <property type="entry name" value="Galactose-binding domain-like"/>
    <property type="match status" value="1"/>
</dbReference>
<dbReference type="RefSeq" id="WP_129599184.1">
    <property type="nucleotide sequence ID" value="NZ_SBLB01000001.1"/>
</dbReference>
<feature type="domain" description="Exo-beta-D-glucosaminidase Ig-fold" evidence="9">
    <location>
        <begin position="881"/>
        <end position="939"/>
    </location>
</feature>
<accession>A0A4Q2UME0</accession>
<dbReference type="InterPro" id="IPR036156">
    <property type="entry name" value="Beta-gal/glucu_dom_sf"/>
</dbReference>
<comment type="similarity">
    <text evidence="2">Belongs to the glycosyl hydrolase 2 family.</text>
</comment>
<dbReference type="InterPro" id="IPR050887">
    <property type="entry name" value="Beta-mannosidase_GH2"/>
</dbReference>
<name>A0A4Q2UME0_9BACT</name>
<dbReference type="InterPro" id="IPR008979">
    <property type="entry name" value="Galactose-bd-like_sf"/>
</dbReference>
<evidence type="ECO:0000313" key="11">
    <source>
        <dbReference type="EMBL" id="RYC70797.1"/>
    </source>
</evidence>
<feature type="region of interest" description="Disordered" evidence="6">
    <location>
        <begin position="319"/>
        <end position="340"/>
    </location>
</feature>
<dbReference type="EMBL" id="SBLB01000001">
    <property type="protein sequence ID" value="RYC70797.1"/>
    <property type="molecule type" value="Genomic_DNA"/>
</dbReference>
<dbReference type="EC" id="3.2.1.25" evidence="3"/>
<keyword evidence="12" id="KW-1185">Reference proteome</keyword>
<feature type="domain" description="Beta-mannosidase-like galactose-binding" evidence="10">
    <location>
        <begin position="65"/>
        <end position="178"/>
    </location>
</feature>
<comment type="catalytic activity">
    <reaction evidence="1">
        <text>Hydrolysis of terminal, non-reducing beta-D-mannose residues in beta-D-mannosides.</text>
        <dbReference type="EC" id="3.2.1.25"/>
    </reaction>
</comment>
<dbReference type="InterPro" id="IPR054593">
    <property type="entry name" value="Beta-mannosidase-like_N2"/>
</dbReference>
<keyword evidence="7" id="KW-0732">Signal</keyword>
<dbReference type="SUPFAM" id="SSF51445">
    <property type="entry name" value="(Trans)glycosidases"/>
    <property type="match status" value="1"/>
</dbReference>
<feature type="domain" description="Glycoside hydrolase family 2 immunoglobulin-like beta-sandwich" evidence="8">
    <location>
        <begin position="351"/>
        <end position="399"/>
    </location>
</feature>
<evidence type="ECO:0000256" key="1">
    <source>
        <dbReference type="ARBA" id="ARBA00000829"/>
    </source>
</evidence>
<dbReference type="Gene3D" id="2.60.40.10">
    <property type="entry name" value="Immunoglobulins"/>
    <property type="match status" value="2"/>
</dbReference>
<evidence type="ECO:0000256" key="6">
    <source>
        <dbReference type="SAM" id="MobiDB-lite"/>
    </source>
</evidence>
<dbReference type="PANTHER" id="PTHR43730">
    <property type="entry name" value="BETA-MANNOSIDASE"/>
    <property type="match status" value="1"/>
</dbReference>
<evidence type="ECO:0000259" key="9">
    <source>
        <dbReference type="Pfam" id="PF18368"/>
    </source>
</evidence>
<dbReference type="GO" id="GO:0005975">
    <property type="term" value="P:carbohydrate metabolic process"/>
    <property type="evidence" value="ECO:0007669"/>
    <property type="project" value="InterPro"/>
</dbReference>
<organism evidence="11 12">
    <name type="scientific">Spirosoma sordidisoli</name>
    <dbReference type="NCBI Taxonomy" id="2502893"/>
    <lineage>
        <taxon>Bacteria</taxon>
        <taxon>Pseudomonadati</taxon>
        <taxon>Bacteroidota</taxon>
        <taxon>Cytophagia</taxon>
        <taxon>Cytophagales</taxon>
        <taxon>Cytophagaceae</taxon>
        <taxon>Spirosoma</taxon>
    </lineage>
</organism>
<keyword evidence="5" id="KW-0326">Glycosidase</keyword>
<dbReference type="Gene3D" id="3.20.20.80">
    <property type="entry name" value="Glycosidases"/>
    <property type="match status" value="1"/>
</dbReference>
<dbReference type="SUPFAM" id="SSF49303">
    <property type="entry name" value="beta-Galactosidase/glucuronidase domain"/>
    <property type="match status" value="2"/>
</dbReference>
<dbReference type="SUPFAM" id="SSF49785">
    <property type="entry name" value="Galactose-binding domain-like"/>
    <property type="match status" value="1"/>
</dbReference>
<feature type="signal peptide" evidence="7">
    <location>
        <begin position="1"/>
        <end position="20"/>
    </location>
</feature>
<evidence type="ECO:0000256" key="3">
    <source>
        <dbReference type="ARBA" id="ARBA00012754"/>
    </source>
</evidence>
<dbReference type="InterPro" id="IPR013783">
    <property type="entry name" value="Ig-like_fold"/>
</dbReference>
<keyword evidence="4" id="KW-0378">Hydrolase</keyword>
<dbReference type="Pfam" id="PF18368">
    <property type="entry name" value="Ig_GlcNase"/>
    <property type="match status" value="1"/>
</dbReference>
<dbReference type="Proteomes" id="UP000290407">
    <property type="component" value="Unassembled WGS sequence"/>
</dbReference>
<evidence type="ECO:0000256" key="5">
    <source>
        <dbReference type="ARBA" id="ARBA00023295"/>
    </source>
</evidence>
<dbReference type="Pfam" id="PF00703">
    <property type="entry name" value="Glyco_hydro_2"/>
    <property type="match status" value="1"/>
</dbReference>
<proteinExistence type="inferred from homology"/>
<evidence type="ECO:0000259" key="10">
    <source>
        <dbReference type="Pfam" id="PF22666"/>
    </source>
</evidence>
<dbReference type="InterPro" id="IPR041351">
    <property type="entry name" value="Ig_GlcNase"/>
</dbReference>
<protein>
    <recommendedName>
        <fullName evidence="3">beta-mannosidase</fullName>
        <ecNumber evidence="3">3.2.1.25</ecNumber>
    </recommendedName>
</protein>
<dbReference type="PANTHER" id="PTHR43730:SF1">
    <property type="entry name" value="BETA-MANNOSIDASE"/>
    <property type="match status" value="1"/>
</dbReference>
<sequence length="987" mass="110743">MKIYSALFLGLWLLTSGVSAQSDMTARKLWQPYRITPRTGAQHIDLSGRGWELSYADKPVTDLKQSRQGAFQTTIPNSVHWSLFKAGRLPHPYYNRNSTQYRWVEEKAWYYKKTVDVPAAARDNFVFLCFDGVDYFSKVWVNDSLVGVHEGMFGGPTVEVSRFLKPGGKNDITVEVRAGNWGNRATDYENLPRTASGEFDYSKRTGFNPRATGKIIKPWVISGGSGGEPFFSVGMWQGVRLEIVPPFHLERPYMTTRSLTASAAQLHLSAEVFAQAHSLQKQLHPWNNTQLNHPNEKGTVFKPVAETLSVLVELRPKAMAPATGSGGQSPRTKPGEGFSREYPVTAYEGRIWLEEDITLPNPKRWNPNGMGDPNLYDVSLTLKQNGSPVDRMQFDYGIRTIERVPTAGPRTADRWENWQFIVNGQKLFVKGMNFTPQDILLDLPRERYRWTLEAAKKMGVQLIRIWGGGLLETDHFYDICNELGLMVWQDFPIGNQDTPDYPQDVWEAQVVQNIFRLRNHPSLAIWNGGNEFNPYSYGNAASMGIIERNLDIFDKSRLFVRTTPDDGSMHAYPDMDPSWYNRSYKFEPWVSETGMHSIPEAGVFLETVDNKEFTGLGKMWDKAFGPAHPDFIHHFTEYGPGRVPRMLSRASHIADMADPTLESISEASQIGAGEFYQVFSEKMQGNYPVTAGLMPWVFKRHWPVIAIQLMDWFGQAAAPYYFLKRTYEPTHVAIDLPRLIWASGETIGLTAKVTHAQPQALAGHTVRVTVLDDGFNPLCKATKPLAIAAGPSVSSATIGAFAIPAAYKDRFLFVVAELTDASGKLVSRSIYYPRSLTMMDDKTTHDRYVAEPVAWPAIEKGPFLKATVQKTTTTLESKLLSMKPLDDSRSQLMVQVRNAGTTPAFMTRLDIAGARRALVADDNYFWLAPGEVRTLAATVLWRGDTQRPDAPRERPAGTVSVTVSAWNAPVVSLPLDTKALLVQKTSK</sequence>
<dbReference type="InterPro" id="IPR017853">
    <property type="entry name" value="GH"/>
</dbReference>
<dbReference type="Pfam" id="PF22666">
    <property type="entry name" value="Glyco_hydro_2_N2"/>
    <property type="match status" value="1"/>
</dbReference>
<evidence type="ECO:0000256" key="4">
    <source>
        <dbReference type="ARBA" id="ARBA00022801"/>
    </source>
</evidence>
<comment type="caution">
    <text evidence="11">The sequence shown here is derived from an EMBL/GenBank/DDBJ whole genome shotgun (WGS) entry which is preliminary data.</text>
</comment>
<dbReference type="InterPro" id="IPR006102">
    <property type="entry name" value="Ig-like_GH2"/>
</dbReference>